<proteinExistence type="predicted"/>
<evidence type="ECO:0000256" key="1">
    <source>
        <dbReference type="SAM" id="MobiDB-lite"/>
    </source>
</evidence>
<evidence type="ECO:0000313" key="3">
    <source>
        <dbReference type="Proteomes" id="UP001059893"/>
    </source>
</evidence>
<organism evidence="2 3">
    <name type="scientific">Pyricularia grisea</name>
    <name type="common">Crabgrass-specific blast fungus</name>
    <name type="synonym">Magnaporthe grisea</name>
    <dbReference type="NCBI Taxonomy" id="148305"/>
    <lineage>
        <taxon>Eukaryota</taxon>
        <taxon>Fungi</taxon>
        <taxon>Dikarya</taxon>
        <taxon>Ascomycota</taxon>
        <taxon>Pezizomycotina</taxon>
        <taxon>Sordariomycetes</taxon>
        <taxon>Sordariomycetidae</taxon>
        <taxon>Magnaporthales</taxon>
        <taxon>Pyriculariaceae</taxon>
        <taxon>Pyricularia</taxon>
    </lineage>
</organism>
<accession>A0ABQ8NRI4</accession>
<dbReference type="Proteomes" id="UP001059893">
    <property type="component" value="Unassembled WGS sequence"/>
</dbReference>
<name>A0ABQ8NRI4_PYRGI</name>
<feature type="compositionally biased region" description="Pro residues" evidence="1">
    <location>
        <begin position="18"/>
        <end position="29"/>
    </location>
</feature>
<dbReference type="EMBL" id="JABSND010000042">
    <property type="protein sequence ID" value="KAI6301109.1"/>
    <property type="molecule type" value="Genomic_DNA"/>
</dbReference>
<feature type="region of interest" description="Disordered" evidence="1">
    <location>
        <begin position="11"/>
        <end position="32"/>
    </location>
</feature>
<keyword evidence="3" id="KW-1185">Reference proteome</keyword>
<sequence length="113" mass="12933">MTDWLYNKHHLGYDATNPPLPPQPTPHPGPSTKELLHSLSLKDELKSVNMHDNGSQPPPQVYRGYFANSNDARALAAQVRLESRRHQRPCDPTFPMVDSQRRYFVRQLVEAMA</sequence>
<reference evidence="2" key="1">
    <citation type="submission" date="2021-01" db="EMBL/GenBank/DDBJ databases">
        <title>Deciphering the adaptive evolutionary patterns associated with biogeogrpahic diversity in the finger millet blast pathogen Magnaporthe oryzae in Eastern Africa.</title>
        <authorList>
            <person name="Onyema G."/>
            <person name="Shittu T.A."/>
            <person name="Dodsworth S."/>
            <person name="Devilliers S."/>
            <person name="Muthumeenakshi S."/>
            <person name="Sreenivasaprasad S."/>
        </authorList>
    </citation>
    <scope>NUCLEOTIDE SEQUENCE</scope>
    <source>
        <strain evidence="2">D15/s37</strain>
    </source>
</reference>
<gene>
    <name evidence="2" type="ORF">MCOR33_003292</name>
</gene>
<comment type="caution">
    <text evidence="2">The sequence shown here is derived from an EMBL/GenBank/DDBJ whole genome shotgun (WGS) entry which is preliminary data.</text>
</comment>
<protein>
    <submittedName>
        <fullName evidence="2">Uncharacterized protein</fullName>
    </submittedName>
</protein>
<evidence type="ECO:0000313" key="2">
    <source>
        <dbReference type="EMBL" id="KAI6301109.1"/>
    </source>
</evidence>